<protein>
    <submittedName>
        <fullName evidence="2">Uncharacterized protein</fullName>
    </submittedName>
</protein>
<comment type="caution">
    <text evidence="2">The sequence shown here is derived from an EMBL/GenBank/DDBJ whole genome shotgun (WGS) entry which is preliminary data.</text>
</comment>
<gene>
    <name evidence="2" type="ORF">EVAR_16401_1</name>
</gene>
<evidence type="ECO:0000313" key="2">
    <source>
        <dbReference type="EMBL" id="GBP42305.1"/>
    </source>
</evidence>
<feature type="compositionally biased region" description="Pro residues" evidence="1">
    <location>
        <begin position="107"/>
        <end position="122"/>
    </location>
</feature>
<sequence>MEAVNDRYITRGILLSTSSYLSSLRYPIPTQEAGNALLTPLDLLRAAPPARPLAGYARRSSDLRGAYFTAVVTAYKSRLTCCGRTNELNAPFYACIMTRGRSCARAPAPPPARPPTLAPTPLPHSRRRSHGN</sequence>
<dbReference type="Proteomes" id="UP000299102">
    <property type="component" value="Unassembled WGS sequence"/>
</dbReference>
<evidence type="ECO:0000313" key="3">
    <source>
        <dbReference type="Proteomes" id="UP000299102"/>
    </source>
</evidence>
<reference evidence="2 3" key="1">
    <citation type="journal article" date="2019" name="Commun. Biol.">
        <title>The bagworm genome reveals a unique fibroin gene that provides high tensile strength.</title>
        <authorList>
            <person name="Kono N."/>
            <person name="Nakamura H."/>
            <person name="Ohtoshi R."/>
            <person name="Tomita M."/>
            <person name="Numata K."/>
            <person name="Arakawa K."/>
        </authorList>
    </citation>
    <scope>NUCLEOTIDE SEQUENCE [LARGE SCALE GENOMIC DNA]</scope>
</reference>
<keyword evidence="3" id="KW-1185">Reference proteome</keyword>
<proteinExistence type="predicted"/>
<dbReference type="EMBL" id="BGZK01000415">
    <property type="protein sequence ID" value="GBP42305.1"/>
    <property type="molecule type" value="Genomic_DNA"/>
</dbReference>
<evidence type="ECO:0000256" key="1">
    <source>
        <dbReference type="SAM" id="MobiDB-lite"/>
    </source>
</evidence>
<name>A0A4C1VWU1_EUMVA</name>
<dbReference type="AlphaFoldDB" id="A0A4C1VWU1"/>
<organism evidence="2 3">
    <name type="scientific">Eumeta variegata</name>
    <name type="common">Bagworm moth</name>
    <name type="synonym">Eumeta japonica</name>
    <dbReference type="NCBI Taxonomy" id="151549"/>
    <lineage>
        <taxon>Eukaryota</taxon>
        <taxon>Metazoa</taxon>
        <taxon>Ecdysozoa</taxon>
        <taxon>Arthropoda</taxon>
        <taxon>Hexapoda</taxon>
        <taxon>Insecta</taxon>
        <taxon>Pterygota</taxon>
        <taxon>Neoptera</taxon>
        <taxon>Endopterygota</taxon>
        <taxon>Lepidoptera</taxon>
        <taxon>Glossata</taxon>
        <taxon>Ditrysia</taxon>
        <taxon>Tineoidea</taxon>
        <taxon>Psychidae</taxon>
        <taxon>Oiketicinae</taxon>
        <taxon>Eumeta</taxon>
    </lineage>
</organism>
<feature type="region of interest" description="Disordered" evidence="1">
    <location>
        <begin position="103"/>
        <end position="132"/>
    </location>
</feature>
<accession>A0A4C1VWU1</accession>